<evidence type="ECO:0000259" key="1">
    <source>
        <dbReference type="Pfam" id="PF13175"/>
    </source>
</evidence>
<feature type="domain" description="Endonuclease GajA/Old nuclease/RecF-like AAA" evidence="1">
    <location>
        <begin position="5"/>
        <end position="411"/>
    </location>
</feature>
<keyword evidence="2" id="KW-0067">ATP-binding</keyword>
<reference evidence="2 3" key="1">
    <citation type="journal article" date="2022" name="Res Sq">
        <title>Evolution of multicellular longitudinally dividing oral cavity symbionts (Neisseriaceae).</title>
        <authorList>
            <person name="Nyongesa S."/>
            <person name="Weber P."/>
            <person name="Bernet E."/>
            <person name="Pullido F."/>
            <person name="Nieckarz M."/>
            <person name="Delaby M."/>
            <person name="Nieves C."/>
            <person name="Viehboeck T."/>
            <person name="Krause N."/>
            <person name="Rivera-Millot A."/>
            <person name="Nakamura A."/>
            <person name="Vischer N."/>
            <person name="VanNieuwenhze M."/>
            <person name="Brun Y."/>
            <person name="Cava F."/>
            <person name="Bulgheresi S."/>
            <person name="Veyrier F."/>
        </authorList>
    </citation>
    <scope>NUCLEOTIDE SEQUENCE [LARGE SCALE GENOMIC DNA]</scope>
    <source>
        <strain evidence="2 3">SN4</strain>
    </source>
</reference>
<keyword evidence="2" id="KW-0547">Nucleotide-binding</keyword>
<dbReference type="GO" id="GO:0005524">
    <property type="term" value="F:ATP binding"/>
    <property type="evidence" value="ECO:0007669"/>
    <property type="project" value="UniProtKB-KW"/>
</dbReference>
<sequence>MNLDINIQNFGKVTDASIKLRQFTVISGPNSSGKSFITKALYSIFHEINDEITLKFLNELLNKIQSGIDEVEASIPNISAGEIGILGEANKTVYEIYNEIIHNVESVPLSQEEQLISQITPYVLKLVSYGNELLDVITPKPRKYKASINSIDSLRKDLDTLEKFTEDRRKFFVTELARKIKYALIENFQVTSLDKLINYETNSEESIFILNSENSFKILKSGSISYSFENKDIEELQRINKIIYLESPIYWKLKLPLTKIRLDRLRFNRFARRSLVETLLIGVPEYFYDLNDLLQQQFVEDNNDNYFEFVNKIQETVGGKISISTKGEMLFQQNGSKTKIELNATASGIVNLGLIGLLIEKGILSPDSMIFIDEPEVNLHPNWQHLMMEILFDLSKFGVQVVIATHSIDMIYKLETIVHNNENLLNSEHFGINHINENGITEGDLDILESIQRIKNDLGGAYADLFKQNSKISGF</sequence>
<dbReference type="SUPFAM" id="SSF52540">
    <property type="entry name" value="P-loop containing nucleoside triphosphate hydrolases"/>
    <property type="match status" value="1"/>
</dbReference>
<dbReference type="RefSeq" id="WP_058356894.1">
    <property type="nucleotide sequence ID" value="NZ_CABKVG010000010.1"/>
</dbReference>
<keyword evidence="3" id="KW-1185">Reference proteome</keyword>
<dbReference type="PANTHER" id="PTHR43581:SF4">
    <property type="entry name" value="ATP_GTP PHOSPHATASE"/>
    <property type="match status" value="1"/>
</dbReference>
<dbReference type="InterPro" id="IPR027417">
    <property type="entry name" value="P-loop_NTPase"/>
</dbReference>
<protein>
    <submittedName>
        <fullName evidence="2">ATP-binding protein</fullName>
    </submittedName>
</protein>
<name>A0ABY4E0Y0_9NEIS</name>
<dbReference type="Pfam" id="PF13175">
    <property type="entry name" value="AAA_15"/>
    <property type="match status" value="1"/>
</dbReference>
<proteinExistence type="predicted"/>
<dbReference type="PANTHER" id="PTHR43581">
    <property type="entry name" value="ATP/GTP PHOSPHATASE"/>
    <property type="match status" value="1"/>
</dbReference>
<dbReference type="Proteomes" id="UP000832011">
    <property type="component" value="Chromosome"/>
</dbReference>
<dbReference type="InterPro" id="IPR051396">
    <property type="entry name" value="Bact_Antivir_Def_Nuclease"/>
</dbReference>
<dbReference type="InterPro" id="IPR041685">
    <property type="entry name" value="AAA_GajA/Old/RecF-like"/>
</dbReference>
<accession>A0ABY4E0Y0</accession>
<evidence type="ECO:0000313" key="2">
    <source>
        <dbReference type="EMBL" id="UOO89192.1"/>
    </source>
</evidence>
<gene>
    <name evidence="2" type="ORF">LVJ82_17375</name>
</gene>
<organism evidence="2 3">
    <name type="scientific">Vitreoscilla massiliensis</name>
    <dbReference type="NCBI Taxonomy" id="1689272"/>
    <lineage>
        <taxon>Bacteria</taxon>
        <taxon>Pseudomonadati</taxon>
        <taxon>Pseudomonadota</taxon>
        <taxon>Betaproteobacteria</taxon>
        <taxon>Neisseriales</taxon>
        <taxon>Neisseriaceae</taxon>
        <taxon>Vitreoscilla</taxon>
    </lineage>
</organism>
<dbReference type="EMBL" id="CP091511">
    <property type="protein sequence ID" value="UOO89192.1"/>
    <property type="molecule type" value="Genomic_DNA"/>
</dbReference>
<dbReference type="Gene3D" id="3.40.50.300">
    <property type="entry name" value="P-loop containing nucleotide triphosphate hydrolases"/>
    <property type="match status" value="2"/>
</dbReference>
<evidence type="ECO:0000313" key="3">
    <source>
        <dbReference type="Proteomes" id="UP000832011"/>
    </source>
</evidence>